<proteinExistence type="inferred from homology"/>
<reference evidence="11" key="1">
    <citation type="submission" date="2020-05" db="EMBL/GenBank/DDBJ databases">
        <title>Identification of trans-AT polyketide cluster in two marine bacteria, producers of a novel glutaramide-containing polyketide sesbanimide D and analogs.</title>
        <authorList>
            <person name="Kacar D."/>
            <person name="Rodriguez P."/>
            <person name="Canedo L."/>
            <person name="Gonzalez E."/>
            <person name="Galan B."/>
            <person name="De La Calle F."/>
            <person name="Garcia J.L."/>
        </authorList>
    </citation>
    <scope>NUCLEOTIDE SEQUENCE</scope>
    <source>
        <strain evidence="11">PHM038</strain>
    </source>
</reference>
<comment type="subunit">
    <text evidence="9">The complex comprises the extracytoplasmic solute receptor protein and the two transmembrane proteins.</text>
</comment>
<dbReference type="GO" id="GO:0015740">
    <property type="term" value="P:C4-dicarboxylate transport"/>
    <property type="evidence" value="ECO:0007669"/>
    <property type="project" value="TreeGrafter"/>
</dbReference>
<comment type="function">
    <text evidence="9">Part of the tripartite ATP-independent periplasmic (TRAP) transport system.</text>
</comment>
<feature type="transmembrane region" description="Helical" evidence="9">
    <location>
        <begin position="86"/>
        <end position="110"/>
    </location>
</feature>
<evidence type="ECO:0000259" key="10">
    <source>
        <dbReference type="Pfam" id="PF04290"/>
    </source>
</evidence>
<dbReference type="PANTHER" id="PTHR35011">
    <property type="entry name" value="2,3-DIKETO-L-GULONATE TRAP TRANSPORTER SMALL PERMEASE PROTEIN YIAM"/>
    <property type="match status" value="1"/>
</dbReference>
<sequence length="172" mass="18679">MYAHLTRWADRLISLSALVGTLGLLTEVGVILADVIGRYFGSPLIGAQDISQMAMVLVVFGGMALCDKVGGHVSVDVFERMFPARVLWIGDVLAPLLGAVIFCAIAWTVWESAALSRMLNLATNIIYLPKAWFQYAVVAMSLITALGMLIRGFGIAVSGKPIQHMQEREEVL</sequence>
<dbReference type="RefSeq" id="WP_190290008.1">
    <property type="nucleotide sequence ID" value="NZ_JABFCZ010000003.1"/>
</dbReference>
<keyword evidence="2 9" id="KW-0813">Transport</keyword>
<organism evidence="11 12">
    <name type="scientific">Roseibium aggregatum</name>
    <dbReference type="NCBI Taxonomy" id="187304"/>
    <lineage>
        <taxon>Bacteria</taxon>
        <taxon>Pseudomonadati</taxon>
        <taxon>Pseudomonadota</taxon>
        <taxon>Alphaproteobacteria</taxon>
        <taxon>Hyphomicrobiales</taxon>
        <taxon>Stappiaceae</taxon>
        <taxon>Roseibium</taxon>
    </lineage>
</organism>
<evidence type="ECO:0000313" key="11">
    <source>
        <dbReference type="EMBL" id="MBD1545348.1"/>
    </source>
</evidence>
<evidence type="ECO:0000256" key="3">
    <source>
        <dbReference type="ARBA" id="ARBA00022475"/>
    </source>
</evidence>
<comment type="subcellular location">
    <subcellularLocation>
        <location evidence="1 9">Cell inner membrane</location>
        <topology evidence="1 9">Multi-pass membrane protein</topology>
    </subcellularLocation>
</comment>
<feature type="transmembrane region" description="Helical" evidence="9">
    <location>
        <begin position="132"/>
        <end position="158"/>
    </location>
</feature>
<evidence type="ECO:0000256" key="4">
    <source>
        <dbReference type="ARBA" id="ARBA00022519"/>
    </source>
</evidence>
<protein>
    <recommendedName>
        <fullName evidence="9">TRAP transporter small permease protein</fullName>
    </recommendedName>
</protein>
<dbReference type="GO" id="GO:0022857">
    <property type="term" value="F:transmembrane transporter activity"/>
    <property type="evidence" value="ECO:0007669"/>
    <property type="project" value="UniProtKB-UniRule"/>
</dbReference>
<dbReference type="PANTHER" id="PTHR35011:SF2">
    <property type="entry name" value="2,3-DIKETO-L-GULONATE TRAP TRANSPORTER SMALL PERMEASE PROTEIN YIAM"/>
    <property type="match status" value="1"/>
</dbReference>
<evidence type="ECO:0000313" key="12">
    <source>
        <dbReference type="Proteomes" id="UP000598467"/>
    </source>
</evidence>
<evidence type="ECO:0000256" key="1">
    <source>
        <dbReference type="ARBA" id="ARBA00004429"/>
    </source>
</evidence>
<comment type="caution">
    <text evidence="11">The sequence shown here is derived from an EMBL/GenBank/DDBJ whole genome shotgun (WGS) entry which is preliminary data.</text>
</comment>
<keyword evidence="5 9" id="KW-0812">Transmembrane</keyword>
<evidence type="ECO:0000256" key="5">
    <source>
        <dbReference type="ARBA" id="ARBA00022692"/>
    </source>
</evidence>
<feature type="transmembrane region" description="Helical" evidence="9">
    <location>
        <begin position="12"/>
        <end position="33"/>
    </location>
</feature>
<evidence type="ECO:0000256" key="6">
    <source>
        <dbReference type="ARBA" id="ARBA00022989"/>
    </source>
</evidence>
<dbReference type="Pfam" id="PF04290">
    <property type="entry name" value="DctQ"/>
    <property type="match status" value="1"/>
</dbReference>
<keyword evidence="7 9" id="KW-0472">Membrane</keyword>
<gene>
    <name evidence="11" type="ORF">HK439_03675</name>
</gene>
<feature type="transmembrane region" description="Helical" evidence="9">
    <location>
        <begin position="45"/>
        <end position="65"/>
    </location>
</feature>
<name>A0A926S3I0_9HYPH</name>
<dbReference type="InterPro" id="IPR007387">
    <property type="entry name" value="TRAP_DctQ"/>
</dbReference>
<evidence type="ECO:0000256" key="7">
    <source>
        <dbReference type="ARBA" id="ARBA00023136"/>
    </source>
</evidence>
<keyword evidence="3" id="KW-1003">Cell membrane</keyword>
<evidence type="ECO:0000256" key="2">
    <source>
        <dbReference type="ARBA" id="ARBA00022448"/>
    </source>
</evidence>
<evidence type="ECO:0000256" key="9">
    <source>
        <dbReference type="RuleBase" id="RU369079"/>
    </source>
</evidence>
<evidence type="ECO:0000256" key="8">
    <source>
        <dbReference type="ARBA" id="ARBA00038436"/>
    </source>
</evidence>
<feature type="domain" description="Tripartite ATP-independent periplasmic transporters DctQ component" evidence="10">
    <location>
        <begin position="28"/>
        <end position="149"/>
    </location>
</feature>
<dbReference type="AlphaFoldDB" id="A0A926S3I0"/>
<dbReference type="InterPro" id="IPR055348">
    <property type="entry name" value="DctQ"/>
</dbReference>
<dbReference type="Proteomes" id="UP000598467">
    <property type="component" value="Unassembled WGS sequence"/>
</dbReference>
<keyword evidence="4 9" id="KW-0997">Cell inner membrane</keyword>
<dbReference type="EMBL" id="JABFCZ010000003">
    <property type="protein sequence ID" value="MBD1545348.1"/>
    <property type="molecule type" value="Genomic_DNA"/>
</dbReference>
<keyword evidence="6 9" id="KW-1133">Transmembrane helix</keyword>
<dbReference type="GO" id="GO:0005886">
    <property type="term" value="C:plasma membrane"/>
    <property type="evidence" value="ECO:0007669"/>
    <property type="project" value="UniProtKB-SubCell"/>
</dbReference>
<comment type="similarity">
    <text evidence="8 9">Belongs to the TRAP transporter small permease family.</text>
</comment>
<accession>A0A926S3I0</accession>